<keyword evidence="2" id="KW-0472">Membrane</keyword>
<gene>
    <name evidence="3" type="ORF">GCM10011608_41400</name>
</gene>
<keyword evidence="2" id="KW-0812">Transmembrane</keyword>
<evidence type="ECO:0000256" key="2">
    <source>
        <dbReference type="SAM" id="Phobius"/>
    </source>
</evidence>
<keyword evidence="4" id="KW-1185">Reference proteome</keyword>
<reference evidence="3" key="1">
    <citation type="journal article" date="2014" name="Int. J. Syst. Evol. Microbiol.">
        <title>Complete genome sequence of Corynebacterium casei LMG S-19264T (=DSM 44701T), isolated from a smear-ripened cheese.</title>
        <authorList>
            <consortium name="US DOE Joint Genome Institute (JGI-PGF)"/>
            <person name="Walter F."/>
            <person name="Albersmeier A."/>
            <person name="Kalinowski J."/>
            <person name="Ruckert C."/>
        </authorList>
    </citation>
    <scope>NUCLEOTIDE SEQUENCE</scope>
    <source>
        <strain evidence="3">CGMCC 4.7312</strain>
    </source>
</reference>
<comment type="caution">
    <text evidence="3">The sequence shown here is derived from an EMBL/GenBank/DDBJ whole genome shotgun (WGS) entry which is preliminary data.</text>
</comment>
<name>A0A917X026_9ACTN</name>
<feature type="transmembrane region" description="Helical" evidence="2">
    <location>
        <begin position="224"/>
        <end position="243"/>
    </location>
</feature>
<feature type="compositionally biased region" description="Pro residues" evidence="1">
    <location>
        <begin position="291"/>
        <end position="309"/>
    </location>
</feature>
<dbReference type="EMBL" id="BMNB01000020">
    <property type="protein sequence ID" value="GGM52238.1"/>
    <property type="molecule type" value="Genomic_DNA"/>
</dbReference>
<organism evidence="3 4">
    <name type="scientific">Micromonospora sonchi</name>
    <dbReference type="NCBI Taxonomy" id="1763543"/>
    <lineage>
        <taxon>Bacteria</taxon>
        <taxon>Bacillati</taxon>
        <taxon>Actinomycetota</taxon>
        <taxon>Actinomycetes</taxon>
        <taxon>Micromonosporales</taxon>
        <taxon>Micromonosporaceae</taxon>
        <taxon>Micromonospora</taxon>
    </lineage>
</organism>
<evidence type="ECO:0000313" key="4">
    <source>
        <dbReference type="Proteomes" id="UP000608890"/>
    </source>
</evidence>
<protein>
    <recommendedName>
        <fullName evidence="5">Hydrolytic protein</fullName>
    </recommendedName>
</protein>
<keyword evidence="2" id="KW-1133">Transmembrane helix</keyword>
<dbReference type="RefSeq" id="WP_189046823.1">
    <property type="nucleotide sequence ID" value="NZ_BMNB01000020.1"/>
</dbReference>
<dbReference type="Proteomes" id="UP000608890">
    <property type="component" value="Unassembled WGS sequence"/>
</dbReference>
<reference evidence="3" key="2">
    <citation type="submission" date="2020-09" db="EMBL/GenBank/DDBJ databases">
        <authorList>
            <person name="Sun Q."/>
            <person name="Zhou Y."/>
        </authorList>
    </citation>
    <scope>NUCLEOTIDE SEQUENCE</scope>
    <source>
        <strain evidence="3">CGMCC 4.7312</strain>
    </source>
</reference>
<evidence type="ECO:0000313" key="3">
    <source>
        <dbReference type="EMBL" id="GGM52238.1"/>
    </source>
</evidence>
<evidence type="ECO:0000256" key="1">
    <source>
        <dbReference type="SAM" id="MobiDB-lite"/>
    </source>
</evidence>
<feature type="region of interest" description="Disordered" evidence="1">
    <location>
        <begin position="266"/>
        <end position="309"/>
    </location>
</feature>
<proteinExistence type="predicted"/>
<sequence>MSTEAYLDADLVVVSPGSEASCRLEIRNTGPIVESYAIEVLGEPAGWTSVEPPVVTVYPGDTGSVVVHFQPPRSAQVVAGERPFAVRVTPAESPDTQVVPEGTVRVLPFSAVTPEILPRTSRGRRTGRHEVSVANVGNIPLGVALNGSDPNNRLAFAIRPAELTVAPGEAAFVQVRARARKLLWRGQPVTLPFQVDVVTDDLPPARLDAATVQEPVLPQGIGRVVAALLVLALLGAGLWYALLRPTVKSLAEEAAQEQVAPVAQQARAADTRAQEAQTKADQAAAAVSAAPAPPRPSPSASPPVGVPALPPGARSFSRRLAVTAPARATRTDQYTVPSRRVFVLTDIFLQNPQGDEGRLDLVIDGTTVQTVALQNFRDLDYHVVSPIEVPAGAVVSLRVNCRRAGTALDGAGGGGGQCRDFALLNGYIRTVSRTPAP</sequence>
<evidence type="ECO:0008006" key="5">
    <source>
        <dbReference type="Google" id="ProtNLM"/>
    </source>
</evidence>
<accession>A0A917X026</accession>
<dbReference type="AlphaFoldDB" id="A0A917X026"/>